<gene>
    <name evidence="2" type="ORF">TWF730_010781</name>
</gene>
<sequence length="635" mass="69707">MTDPATAIVSVLPWLADALSDPDMLESRWTTELASILQNDTGDEAARSQALESLADAARQVPWRSVFGQVGLLAACSSSLRLEEPERILKQRLRFIGNCCADNDLNRDIIIETKCYDNLASVGVAVLQLRSLAMVVIYNFMNEYEPAQRYAFEHGLPKHLVKVLGDADEEHNLATEYALRCLELALQLDVSFGDEASVLITTLLDLAIRPSTQFDILHLVLSCLSALHKEEYTKEFSLDPSLILNYLALVTRLRYWEDQLSQKSELVPDGVDRDDISRLIRSTRGSAITMISDISASEPFQNEYPVGSAVLDSVIQLLNSDDSNLLTSAALILGNTAKDPGTCCALVREYQVHLSLVHILKEQSQIGVLHAVGGALKNLIIGSPSIREPVVQAGIFDYCQKFYLASVMIEVQHMGLSLVRILVTKSSMNVDRLLLPSNGVPGASSMDQILDLYAKNTETPIRVEVGRIVVSILREAAKSQSVNSTRNSIQQRVIDLSPRIIEPVVDMIVQEKWPVVASEGLFALALCVQTIDGAKAVGGITFPEAFFRVLKRAIAQPTSLTGSLNPLESSRLGDDQGLGTNSQSQKDKENVYMFLAGFLKNNTSQTPKPSATLFQSFLDGQEVTDLQIKDILSSD</sequence>
<organism evidence="2 3">
    <name type="scientific">Orbilia blumenaviensis</name>
    <dbReference type="NCBI Taxonomy" id="1796055"/>
    <lineage>
        <taxon>Eukaryota</taxon>
        <taxon>Fungi</taxon>
        <taxon>Dikarya</taxon>
        <taxon>Ascomycota</taxon>
        <taxon>Pezizomycotina</taxon>
        <taxon>Orbiliomycetes</taxon>
        <taxon>Orbiliales</taxon>
        <taxon>Orbiliaceae</taxon>
        <taxon>Orbilia</taxon>
    </lineage>
</organism>
<dbReference type="InterPro" id="IPR016024">
    <property type="entry name" value="ARM-type_fold"/>
</dbReference>
<proteinExistence type="predicted"/>
<reference evidence="2 3" key="1">
    <citation type="submission" date="2019-10" db="EMBL/GenBank/DDBJ databases">
        <authorList>
            <person name="Palmer J.M."/>
        </authorList>
    </citation>
    <scope>NUCLEOTIDE SEQUENCE [LARGE SCALE GENOMIC DNA]</scope>
    <source>
        <strain evidence="2 3">TWF730</strain>
    </source>
</reference>
<protein>
    <recommendedName>
        <fullName evidence="4">ARM repeat superfamily protein</fullName>
    </recommendedName>
</protein>
<name>A0AAV9UVJ5_9PEZI</name>
<dbReference type="InterPro" id="IPR040144">
    <property type="entry name" value="RAP1GDS1"/>
</dbReference>
<dbReference type="SUPFAM" id="SSF48371">
    <property type="entry name" value="ARM repeat"/>
    <property type="match status" value="1"/>
</dbReference>
<keyword evidence="3" id="KW-1185">Reference proteome</keyword>
<dbReference type="PANTHER" id="PTHR10957">
    <property type="entry name" value="RAP1 GTPASE-GDP DISSOCIATION STIMULATOR 1"/>
    <property type="match status" value="1"/>
</dbReference>
<dbReference type="Proteomes" id="UP001373714">
    <property type="component" value="Unassembled WGS sequence"/>
</dbReference>
<accession>A0AAV9UVJ5</accession>
<dbReference type="InterPro" id="IPR011989">
    <property type="entry name" value="ARM-like"/>
</dbReference>
<evidence type="ECO:0008006" key="4">
    <source>
        <dbReference type="Google" id="ProtNLM"/>
    </source>
</evidence>
<dbReference type="GO" id="GO:0005085">
    <property type="term" value="F:guanyl-nucleotide exchange factor activity"/>
    <property type="evidence" value="ECO:0007669"/>
    <property type="project" value="InterPro"/>
</dbReference>
<comment type="caution">
    <text evidence="2">The sequence shown here is derived from an EMBL/GenBank/DDBJ whole genome shotgun (WGS) entry which is preliminary data.</text>
</comment>
<evidence type="ECO:0000313" key="3">
    <source>
        <dbReference type="Proteomes" id="UP001373714"/>
    </source>
</evidence>
<feature type="region of interest" description="Disordered" evidence="1">
    <location>
        <begin position="565"/>
        <end position="584"/>
    </location>
</feature>
<evidence type="ECO:0000313" key="2">
    <source>
        <dbReference type="EMBL" id="KAK6346461.1"/>
    </source>
</evidence>
<dbReference type="AlphaFoldDB" id="A0AAV9UVJ5"/>
<dbReference type="Gene3D" id="1.25.10.10">
    <property type="entry name" value="Leucine-rich Repeat Variant"/>
    <property type="match status" value="2"/>
</dbReference>
<dbReference type="EMBL" id="JAVHNS010000008">
    <property type="protein sequence ID" value="KAK6346461.1"/>
    <property type="molecule type" value="Genomic_DNA"/>
</dbReference>
<evidence type="ECO:0000256" key="1">
    <source>
        <dbReference type="SAM" id="MobiDB-lite"/>
    </source>
</evidence>